<evidence type="ECO:0000313" key="4">
    <source>
        <dbReference type="EMBL" id="MDO8223831.1"/>
    </source>
</evidence>
<evidence type="ECO:0000259" key="3">
    <source>
        <dbReference type="Pfam" id="PF26513"/>
    </source>
</evidence>
<dbReference type="Pfam" id="PF26513">
    <property type="entry name" value="Rok_N"/>
    <property type="match status" value="1"/>
</dbReference>
<comment type="caution">
    <text evidence="4">The sequence shown here is derived from an EMBL/GenBank/DDBJ whole genome shotgun (WGS) entry which is preliminary data.</text>
</comment>
<reference evidence="4" key="1">
    <citation type="submission" date="2023-07" db="EMBL/GenBank/DDBJ databases">
        <title>Biological control against Fusarium languescens, the causal agent of wilt in Jalapeno peppers, by a novel bacterial subspecies: Bacillus cabrialesii subsp. tritici TSO2.</title>
        <authorList>
            <person name="Montoya-Martinez A.C."/>
            <person name="Figueroa-Brambila K.M."/>
            <person name="Escalante-Beltran A."/>
            <person name="Lopez-Montoya N.D."/>
            <person name="Valenzuela-Ruiz V."/>
            <person name="Parra-Cota F.I."/>
            <person name="Estrada Alvarado M.I."/>
            <person name="De Los Santos Villalobos S."/>
        </authorList>
    </citation>
    <scope>NUCLEOTIDE SEQUENCE</scope>
    <source>
        <strain evidence="4">TSO2</strain>
    </source>
</reference>
<feature type="compositionally biased region" description="Polar residues" evidence="1">
    <location>
        <begin position="59"/>
        <end position="77"/>
    </location>
</feature>
<feature type="region of interest" description="Disordered" evidence="1">
    <location>
        <begin position="59"/>
        <end position="92"/>
    </location>
</feature>
<gene>
    <name evidence="4" type="ORF">KHP33_002910</name>
</gene>
<evidence type="ECO:0008006" key="6">
    <source>
        <dbReference type="Google" id="ProtNLM"/>
    </source>
</evidence>
<proteinExistence type="predicted"/>
<dbReference type="Pfam" id="PF23159">
    <property type="entry name" value="WHD_Rok"/>
    <property type="match status" value="1"/>
</dbReference>
<dbReference type="InterPro" id="IPR058971">
    <property type="entry name" value="Rok_N_oligomerisation"/>
</dbReference>
<accession>A0ABT9DGL7</accession>
<dbReference type="EMBL" id="JAHBMK020000001">
    <property type="protein sequence ID" value="MDO8223831.1"/>
    <property type="molecule type" value="Genomic_DNA"/>
</dbReference>
<evidence type="ECO:0000259" key="2">
    <source>
        <dbReference type="Pfam" id="PF23159"/>
    </source>
</evidence>
<feature type="domain" description="Repressor Rok winged helix" evidence="2">
    <location>
        <begin position="93"/>
        <end position="149"/>
    </location>
</feature>
<keyword evidence="5" id="KW-1185">Reference proteome</keyword>
<feature type="domain" description="Rok N-terminal oligomerisation" evidence="3">
    <location>
        <begin position="1"/>
        <end position="41"/>
    </location>
</feature>
<evidence type="ECO:0000256" key="1">
    <source>
        <dbReference type="SAM" id="MobiDB-lite"/>
    </source>
</evidence>
<name>A0ABT9DGL7_9BACI</name>
<evidence type="ECO:0000313" key="5">
    <source>
        <dbReference type="Proteomes" id="UP001177121"/>
    </source>
</evidence>
<protein>
    <recommendedName>
        <fullName evidence="6">Transcriptional regulator</fullName>
    </recommendedName>
</protein>
<dbReference type="RefSeq" id="WP_213402474.1">
    <property type="nucleotide sequence ID" value="NZ_JAHBMK020000001.1"/>
</dbReference>
<organism evidence="4 5">
    <name type="scientific">Bacillus cabrialesii subsp. tritici</name>
    <dbReference type="NCBI Taxonomy" id="2944916"/>
    <lineage>
        <taxon>Bacteria</taxon>
        <taxon>Bacillati</taxon>
        <taxon>Bacillota</taxon>
        <taxon>Bacilli</taxon>
        <taxon>Bacillales</taxon>
        <taxon>Bacillaceae</taxon>
        <taxon>Bacillus</taxon>
        <taxon>Bacillus cabrialesii</taxon>
    </lineage>
</organism>
<sequence length="154" mass="18103">MADQREALRVRLEELVKHEILILREFRSEREKIYSRLRELERSYDILCRGKKSQSQSELIEQTASAVKTSHITSKPIQQKKRRQGRAESNASRKAALTILKLQDKPISSIDLKQKIEKETGSQISNMTIFMNHLMKKYPEVRKPHRGQYILEKT</sequence>
<dbReference type="InterPro" id="IPR056984">
    <property type="entry name" value="WH_Rok"/>
</dbReference>
<dbReference type="Proteomes" id="UP001177121">
    <property type="component" value="Unassembled WGS sequence"/>
</dbReference>